<dbReference type="HOGENOM" id="CLU_1997617_0_0_1"/>
<name>H2ZDA7_CIOSA</name>
<dbReference type="AlphaFoldDB" id="H2ZDA7"/>
<protein>
    <submittedName>
        <fullName evidence="2">Uncharacterized protein</fullName>
    </submittedName>
</protein>
<evidence type="ECO:0000313" key="3">
    <source>
        <dbReference type="Proteomes" id="UP000007875"/>
    </source>
</evidence>
<organism evidence="2 3">
    <name type="scientific">Ciona savignyi</name>
    <name type="common">Pacific transparent sea squirt</name>
    <dbReference type="NCBI Taxonomy" id="51511"/>
    <lineage>
        <taxon>Eukaryota</taxon>
        <taxon>Metazoa</taxon>
        <taxon>Chordata</taxon>
        <taxon>Tunicata</taxon>
        <taxon>Ascidiacea</taxon>
        <taxon>Phlebobranchia</taxon>
        <taxon>Cionidae</taxon>
        <taxon>Ciona</taxon>
    </lineage>
</organism>
<keyword evidence="3" id="KW-1185">Reference proteome</keyword>
<proteinExistence type="predicted"/>
<dbReference type="InParanoid" id="H2ZDA7"/>
<reference evidence="2" key="2">
    <citation type="submission" date="2025-08" db="UniProtKB">
        <authorList>
            <consortium name="Ensembl"/>
        </authorList>
    </citation>
    <scope>IDENTIFICATION</scope>
</reference>
<evidence type="ECO:0000313" key="2">
    <source>
        <dbReference type="Ensembl" id="ENSCSAVP00000015573.1"/>
    </source>
</evidence>
<accession>H2ZDA7</accession>
<feature type="compositionally biased region" description="Polar residues" evidence="1">
    <location>
        <begin position="45"/>
        <end position="59"/>
    </location>
</feature>
<reference evidence="2" key="3">
    <citation type="submission" date="2025-09" db="UniProtKB">
        <authorList>
            <consortium name="Ensembl"/>
        </authorList>
    </citation>
    <scope>IDENTIFICATION</scope>
</reference>
<sequence>MDPHAMSKFANSAVKPPVFSGTSTWKTYHERDDAENRSFGGLSQGRETYSPIQTEPSNFTKMSTMEKDGLKAFDVNRHTLTADFYKRLQDLKTEHGKTMELLSQLYTSERADVILSYPTPILQNK</sequence>
<dbReference type="Proteomes" id="UP000007875">
    <property type="component" value="Unassembled WGS sequence"/>
</dbReference>
<evidence type="ECO:0000256" key="1">
    <source>
        <dbReference type="SAM" id="MobiDB-lite"/>
    </source>
</evidence>
<dbReference type="Ensembl" id="ENSCSAVT00000015751.1">
    <property type="protein sequence ID" value="ENSCSAVP00000015573.1"/>
    <property type="gene ID" value="ENSCSAVG00000009144.1"/>
</dbReference>
<feature type="region of interest" description="Disordered" evidence="1">
    <location>
        <begin position="30"/>
        <end position="59"/>
    </location>
</feature>
<reference evidence="3" key="1">
    <citation type="submission" date="2003-08" db="EMBL/GenBank/DDBJ databases">
        <authorList>
            <person name="Birren B."/>
            <person name="Nusbaum C."/>
            <person name="Abebe A."/>
            <person name="Abouelleil A."/>
            <person name="Adekoya E."/>
            <person name="Ait-zahra M."/>
            <person name="Allen N."/>
            <person name="Allen T."/>
            <person name="An P."/>
            <person name="Anderson M."/>
            <person name="Anderson S."/>
            <person name="Arachchi H."/>
            <person name="Armbruster J."/>
            <person name="Bachantsang P."/>
            <person name="Baldwin J."/>
            <person name="Barry A."/>
            <person name="Bayul T."/>
            <person name="Blitshsteyn B."/>
            <person name="Bloom T."/>
            <person name="Blye J."/>
            <person name="Boguslavskiy L."/>
            <person name="Borowsky M."/>
            <person name="Boukhgalter B."/>
            <person name="Brunache A."/>
            <person name="Butler J."/>
            <person name="Calixte N."/>
            <person name="Calvo S."/>
            <person name="Camarata J."/>
            <person name="Campo K."/>
            <person name="Chang J."/>
            <person name="Cheshatsang Y."/>
            <person name="Citroen M."/>
            <person name="Collymore A."/>
            <person name="Considine T."/>
            <person name="Cook A."/>
            <person name="Cooke P."/>
            <person name="Corum B."/>
            <person name="Cuomo C."/>
            <person name="David R."/>
            <person name="Dawoe T."/>
            <person name="Degray S."/>
            <person name="Dodge S."/>
            <person name="Dooley K."/>
            <person name="Dorje P."/>
            <person name="Dorjee K."/>
            <person name="Dorris L."/>
            <person name="Duffey N."/>
            <person name="Dupes A."/>
            <person name="Elkins T."/>
            <person name="Engels R."/>
            <person name="Erickson J."/>
            <person name="Farina A."/>
            <person name="Faro S."/>
            <person name="Ferreira P."/>
            <person name="Fischer H."/>
            <person name="Fitzgerald M."/>
            <person name="Foley K."/>
            <person name="Gage D."/>
            <person name="Galagan J."/>
            <person name="Gearin G."/>
            <person name="Gnerre S."/>
            <person name="Gnirke A."/>
            <person name="Goyette A."/>
            <person name="Graham J."/>
            <person name="Grandbois E."/>
            <person name="Gyaltsen K."/>
            <person name="Hafez N."/>
            <person name="Hagopian D."/>
            <person name="Hagos B."/>
            <person name="Hall J."/>
            <person name="Hatcher B."/>
            <person name="Heller A."/>
            <person name="Higgins H."/>
            <person name="Honan T."/>
            <person name="Horn A."/>
            <person name="Houde N."/>
            <person name="Hughes L."/>
            <person name="Hulme W."/>
            <person name="Husby E."/>
            <person name="Iliev I."/>
            <person name="Jaffe D."/>
            <person name="Jones C."/>
            <person name="Kamal M."/>
            <person name="Kamat A."/>
            <person name="Kamvysselis M."/>
            <person name="Karlsson E."/>
            <person name="Kells C."/>
            <person name="Kieu A."/>
            <person name="Kisner P."/>
            <person name="Kodira C."/>
            <person name="Kulbokas E."/>
            <person name="Labutti K."/>
            <person name="Lama D."/>
            <person name="Landers T."/>
            <person name="Leger J."/>
            <person name="Levine S."/>
            <person name="Lewis D."/>
            <person name="Lewis T."/>
            <person name="Lindblad-toh K."/>
            <person name="Liu X."/>
            <person name="Lokyitsang T."/>
            <person name="Lokyitsang Y."/>
            <person name="Lucien O."/>
            <person name="Lui A."/>
            <person name="Ma L.J."/>
            <person name="Mabbitt R."/>
            <person name="Macdonald J."/>
            <person name="Maclean C."/>
            <person name="Major J."/>
            <person name="Manning J."/>
            <person name="Marabella R."/>
            <person name="Maru K."/>
            <person name="Matthews C."/>
            <person name="Mauceli E."/>
            <person name="Mccarthy M."/>
            <person name="Mcdonough S."/>
            <person name="Mcghee T."/>
            <person name="Meldrim J."/>
            <person name="Meneus L."/>
            <person name="Mesirov J."/>
            <person name="Mihalev A."/>
            <person name="Mihova T."/>
            <person name="Mikkelsen T."/>
            <person name="Mlenga V."/>
            <person name="Moru K."/>
            <person name="Mozes J."/>
            <person name="Mulrain L."/>
            <person name="Munson G."/>
            <person name="Naylor J."/>
            <person name="Newes C."/>
            <person name="Nguyen C."/>
            <person name="Nguyen N."/>
            <person name="Nguyen T."/>
            <person name="Nicol R."/>
            <person name="Nielsen C."/>
            <person name="Nizzari M."/>
            <person name="Norbu C."/>
            <person name="Norbu N."/>
            <person name="O'donnell P."/>
            <person name="Okoawo O."/>
            <person name="O'leary S."/>
            <person name="Omotosho B."/>
            <person name="O'neill K."/>
            <person name="Osman S."/>
            <person name="Parker S."/>
            <person name="Perrin D."/>
            <person name="Phunkhang P."/>
            <person name="Piqani B."/>
            <person name="Purcell S."/>
            <person name="Rachupka T."/>
            <person name="Ramasamy U."/>
            <person name="Rameau R."/>
            <person name="Ray V."/>
            <person name="Raymond C."/>
            <person name="Retta R."/>
            <person name="Richardson S."/>
            <person name="Rise C."/>
            <person name="Rodriguez J."/>
            <person name="Rogers J."/>
            <person name="Rogov P."/>
            <person name="Rutman M."/>
            <person name="Schupbach R."/>
            <person name="Seaman C."/>
            <person name="Settipalli S."/>
            <person name="Sharpe T."/>
            <person name="Sheridan J."/>
            <person name="Sherpa N."/>
            <person name="Shi J."/>
            <person name="Smirnov S."/>
            <person name="Smith C."/>
            <person name="Sougnez C."/>
            <person name="Spencer B."/>
            <person name="Stalker J."/>
            <person name="Stange-thomann N."/>
            <person name="Stavropoulos S."/>
            <person name="Stetson K."/>
            <person name="Stone C."/>
            <person name="Stone S."/>
            <person name="Stubbs M."/>
            <person name="Talamas J."/>
            <person name="Tchuinga P."/>
            <person name="Tenzing P."/>
            <person name="Tesfaye S."/>
            <person name="Theodore J."/>
            <person name="Thoulutsang Y."/>
            <person name="Topham K."/>
            <person name="Towey S."/>
            <person name="Tsamla T."/>
            <person name="Tsomo N."/>
            <person name="Vallee D."/>
            <person name="Vassiliev H."/>
            <person name="Venkataraman V."/>
            <person name="Vinson J."/>
            <person name="Vo A."/>
            <person name="Wade C."/>
            <person name="Wang S."/>
            <person name="Wangchuk T."/>
            <person name="Wangdi T."/>
            <person name="Whittaker C."/>
            <person name="Wilkinson J."/>
            <person name="Wu Y."/>
            <person name="Wyman D."/>
            <person name="Yadav S."/>
            <person name="Yang S."/>
            <person name="Yang X."/>
            <person name="Yeager S."/>
            <person name="Yee E."/>
            <person name="Young G."/>
            <person name="Zainoun J."/>
            <person name="Zembeck L."/>
            <person name="Zimmer A."/>
            <person name="Zody M."/>
            <person name="Lander E."/>
        </authorList>
    </citation>
    <scope>NUCLEOTIDE SEQUENCE [LARGE SCALE GENOMIC DNA]</scope>
</reference>